<protein>
    <submittedName>
        <fullName evidence="8">PTS fructose transporter subunit IIA</fullName>
    </submittedName>
</protein>
<keyword evidence="4" id="KW-0762">Sugar transport</keyword>
<dbReference type="SUPFAM" id="SSF55804">
    <property type="entry name" value="Phoshotransferase/anion transport protein"/>
    <property type="match status" value="1"/>
</dbReference>
<comment type="caution">
    <text evidence="8">The sequence shown here is derived from an EMBL/GenBank/DDBJ whole genome shotgun (WGS) entry which is preliminary data.</text>
</comment>
<dbReference type="AlphaFoldDB" id="A0A2M7E6M0"/>
<keyword evidence="6" id="KW-0598">Phosphotransferase system</keyword>
<dbReference type="EMBL" id="PETL01000367">
    <property type="protein sequence ID" value="PIV63392.1"/>
    <property type="molecule type" value="Genomic_DNA"/>
</dbReference>
<dbReference type="InterPro" id="IPR051541">
    <property type="entry name" value="PTS_SugarTrans_NitroReg"/>
</dbReference>
<dbReference type="FunFam" id="3.40.930.10:FF:000009">
    <property type="entry name" value="PTS system, fructose specific IIABC component"/>
    <property type="match status" value="1"/>
</dbReference>
<keyword evidence="2" id="KW-0813">Transport</keyword>
<evidence type="ECO:0000256" key="1">
    <source>
        <dbReference type="ARBA" id="ARBA00004496"/>
    </source>
</evidence>
<dbReference type="CDD" id="cd00211">
    <property type="entry name" value="PTS_IIA_fru"/>
    <property type="match status" value="1"/>
</dbReference>
<evidence type="ECO:0000256" key="3">
    <source>
        <dbReference type="ARBA" id="ARBA00022553"/>
    </source>
</evidence>
<dbReference type="PANTHER" id="PTHR47738">
    <property type="entry name" value="PTS SYSTEM FRUCTOSE-LIKE EIIA COMPONENT-RELATED"/>
    <property type="match status" value="1"/>
</dbReference>
<evidence type="ECO:0000259" key="7">
    <source>
        <dbReference type="PROSITE" id="PS51094"/>
    </source>
</evidence>
<evidence type="ECO:0000256" key="4">
    <source>
        <dbReference type="ARBA" id="ARBA00022597"/>
    </source>
</evidence>
<keyword evidence="3" id="KW-0597">Phosphoprotein</keyword>
<gene>
    <name evidence="8" type="ORF">COS11_07660</name>
</gene>
<keyword evidence="5" id="KW-0808">Transferase</keyword>
<accession>A0A2M7E6M0</accession>
<dbReference type="GO" id="GO:0005737">
    <property type="term" value="C:cytoplasm"/>
    <property type="evidence" value="ECO:0007669"/>
    <property type="project" value="UniProtKB-SubCell"/>
</dbReference>
<dbReference type="PROSITE" id="PS51094">
    <property type="entry name" value="PTS_EIIA_TYPE_2"/>
    <property type="match status" value="1"/>
</dbReference>
<evidence type="ECO:0000313" key="9">
    <source>
        <dbReference type="Proteomes" id="UP000228886"/>
    </source>
</evidence>
<dbReference type="InterPro" id="IPR004715">
    <property type="entry name" value="PTS_IIA_fruc"/>
</dbReference>
<evidence type="ECO:0000313" key="8">
    <source>
        <dbReference type="EMBL" id="PIV63392.1"/>
    </source>
</evidence>
<dbReference type="Proteomes" id="UP000228886">
    <property type="component" value="Unassembled WGS sequence"/>
</dbReference>
<dbReference type="NCBIfam" id="TIGR00848">
    <property type="entry name" value="fruA"/>
    <property type="match status" value="1"/>
</dbReference>
<proteinExistence type="predicted"/>
<evidence type="ECO:0000256" key="2">
    <source>
        <dbReference type="ARBA" id="ARBA00022448"/>
    </source>
</evidence>
<reference evidence="9" key="1">
    <citation type="submission" date="2017-09" db="EMBL/GenBank/DDBJ databases">
        <title>Depth-based differentiation of microbial function through sediment-hosted aquifers and enrichment of novel symbionts in the deep terrestrial subsurface.</title>
        <authorList>
            <person name="Probst A.J."/>
            <person name="Ladd B."/>
            <person name="Jarett J.K."/>
            <person name="Geller-Mcgrath D.E."/>
            <person name="Sieber C.M.K."/>
            <person name="Emerson J.B."/>
            <person name="Anantharaman K."/>
            <person name="Thomas B.C."/>
            <person name="Malmstrom R."/>
            <person name="Stieglmeier M."/>
            <person name="Klingl A."/>
            <person name="Woyke T."/>
            <person name="Ryan C.M."/>
            <person name="Banfield J.F."/>
        </authorList>
    </citation>
    <scope>NUCLEOTIDE SEQUENCE [LARGE SCALE GENOMIC DNA]</scope>
</reference>
<comment type="subcellular location">
    <subcellularLocation>
        <location evidence="1">Cytoplasm</location>
    </subcellularLocation>
</comment>
<sequence length="154" mass="17091">MKIIDFLKAGAIIPDLKASDKEGLIKELVSLLEEKGEITDQEKVGNLLLEREKLGSTGIGQGIAIPHAKTDQVKQIVIAFGLSQKGLNFESLDEEPVYIIFLVLAPIDATGIHLKVLAKIARLLKDKVFRNSLKSCKDTKEIFRVIKEEEEKNP</sequence>
<name>A0A2M7E6M0_9BACT</name>
<dbReference type="GO" id="GO:0008982">
    <property type="term" value="F:protein-N(PI)-phosphohistidine-sugar phosphotransferase activity"/>
    <property type="evidence" value="ECO:0007669"/>
    <property type="project" value="InterPro"/>
</dbReference>
<evidence type="ECO:0000256" key="5">
    <source>
        <dbReference type="ARBA" id="ARBA00022679"/>
    </source>
</evidence>
<dbReference type="GO" id="GO:0009401">
    <property type="term" value="P:phosphoenolpyruvate-dependent sugar phosphotransferase system"/>
    <property type="evidence" value="ECO:0007669"/>
    <property type="project" value="UniProtKB-KW"/>
</dbReference>
<dbReference type="Gene3D" id="3.40.930.10">
    <property type="entry name" value="Mannitol-specific EII, Chain A"/>
    <property type="match status" value="1"/>
</dbReference>
<organism evidence="8 9">
    <name type="scientific">bacterium (Candidatus Ratteibacteria) CG01_land_8_20_14_3_00_40_19</name>
    <dbReference type="NCBI Taxonomy" id="2014290"/>
    <lineage>
        <taxon>Bacteria</taxon>
        <taxon>Candidatus Ratteibacteria</taxon>
    </lineage>
</organism>
<dbReference type="GO" id="GO:0016020">
    <property type="term" value="C:membrane"/>
    <property type="evidence" value="ECO:0007669"/>
    <property type="project" value="InterPro"/>
</dbReference>
<dbReference type="InterPro" id="IPR002178">
    <property type="entry name" value="PTS_EIIA_type-2_dom"/>
</dbReference>
<dbReference type="InterPro" id="IPR016152">
    <property type="entry name" value="PTrfase/Anion_transptr"/>
</dbReference>
<evidence type="ECO:0000256" key="6">
    <source>
        <dbReference type="ARBA" id="ARBA00022683"/>
    </source>
</evidence>
<feature type="domain" description="PTS EIIA type-2" evidence="7">
    <location>
        <begin position="5"/>
        <end position="149"/>
    </location>
</feature>
<dbReference type="Pfam" id="PF00359">
    <property type="entry name" value="PTS_EIIA_2"/>
    <property type="match status" value="1"/>
</dbReference>
<dbReference type="PROSITE" id="PS00372">
    <property type="entry name" value="PTS_EIIA_TYPE_2_HIS"/>
    <property type="match status" value="1"/>
</dbReference>